<proteinExistence type="predicted"/>
<accession>A0ABQ2CVQ4</accession>
<sequence length="238" mass="26521">MSIGLAVNNERRHEVFNSNDLPYRFTAIAEPFDVINAGGSYRHYQKNINGRFTDAVMVAIHIPDGIGGNYRIYNSLDGQMIQVRFRERQWNLPAPSSPPVFYLMDRVRPSTPATGFGIELKDASGGIVLNSSTPLVQVEDVVEVTTIKGPLGTLPYVRVAPSAGRLIVVENLMPRGGFGSINYNGSTAYFVEGWFLDIKDEGGYFHVRTAEWFQETGEGVEYYSYAMPLRCALIKKPD</sequence>
<name>A0ABQ2CVQ4_9GAMM</name>
<organism evidence="1 2">
    <name type="scientific">Halopseudomonas pertucinogena</name>
    <dbReference type="NCBI Taxonomy" id="86175"/>
    <lineage>
        <taxon>Bacteria</taxon>
        <taxon>Pseudomonadati</taxon>
        <taxon>Pseudomonadota</taxon>
        <taxon>Gammaproteobacteria</taxon>
        <taxon>Pseudomonadales</taxon>
        <taxon>Pseudomonadaceae</taxon>
        <taxon>Halopseudomonas</taxon>
    </lineage>
</organism>
<gene>
    <name evidence="1" type="ORF">GCM10009083_24590</name>
</gene>
<evidence type="ECO:0000313" key="2">
    <source>
        <dbReference type="Proteomes" id="UP000633263"/>
    </source>
</evidence>
<reference evidence="2" key="1">
    <citation type="journal article" date="2019" name="Int. J. Syst. Evol. Microbiol.">
        <title>The Global Catalogue of Microorganisms (GCM) 10K type strain sequencing project: providing services to taxonomists for standard genome sequencing and annotation.</title>
        <authorList>
            <consortium name="The Broad Institute Genomics Platform"/>
            <consortium name="The Broad Institute Genome Sequencing Center for Infectious Disease"/>
            <person name="Wu L."/>
            <person name="Ma J."/>
        </authorList>
    </citation>
    <scope>NUCLEOTIDE SEQUENCE [LARGE SCALE GENOMIC DNA]</scope>
    <source>
        <strain evidence="2">JCM 11590</strain>
    </source>
</reference>
<dbReference type="RefSeq" id="WP_188636951.1">
    <property type="nucleotide sequence ID" value="NZ_BMNN01000006.1"/>
</dbReference>
<dbReference type="EMBL" id="BMNN01000006">
    <property type="protein sequence ID" value="GGJ06670.1"/>
    <property type="molecule type" value="Genomic_DNA"/>
</dbReference>
<dbReference type="Proteomes" id="UP000633263">
    <property type="component" value="Unassembled WGS sequence"/>
</dbReference>
<protein>
    <submittedName>
        <fullName evidence="1">Uncharacterized protein</fullName>
    </submittedName>
</protein>
<evidence type="ECO:0000313" key="1">
    <source>
        <dbReference type="EMBL" id="GGJ06670.1"/>
    </source>
</evidence>
<keyword evidence="2" id="KW-1185">Reference proteome</keyword>
<comment type="caution">
    <text evidence="1">The sequence shown here is derived from an EMBL/GenBank/DDBJ whole genome shotgun (WGS) entry which is preliminary data.</text>
</comment>